<dbReference type="GeneID" id="93797010"/>
<dbReference type="Pfam" id="PF00565">
    <property type="entry name" value="SNase"/>
    <property type="match status" value="1"/>
</dbReference>
<dbReference type="Proteomes" id="UP000078460">
    <property type="component" value="Unassembled WGS sequence"/>
</dbReference>
<dbReference type="OrthoDB" id="9805504at2"/>
<dbReference type="Gene3D" id="2.40.50.90">
    <property type="match status" value="1"/>
</dbReference>
<dbReference type="STRING" id="621456.BJP26_03415"/>
<name>A0A175Y4Q5_9SPHN</name>
<dbReference type="InterPro" id="IPR035437">
    <property type="entry name" value="SNase_OB-fold_sf"/>
</dbReference>
<proteinExistence type="predicted"/>
<comment type="caution">
    <text evidence="1">The sequence shown here is derived from an EMBL/GenBank/DDBJ whole genome shotgun (WGS) entry which is preliminary data.</text>
</comment>
<gene>
    <name evidence="1" type="ORF">AVM11_03415</name>
</gene>
<dbReference type="AlphaFoldDB" id="A0A175Y4Q5"/>
<dbReference type="KEGG" id="smy:BJP26_03415"/>
<dbReference type="InterPro" id="IPR016071">
    <property type="entry name" value="Staphylococal_nuclease_OB-fold"/>
</dbReference>
<keyword evidence="2" id="KW-1185">Reference proteome</keyword>
<accession>A0A175Y4Q5</accession>
<evidence type="ECO:0000313" key="1">
    <source>
        <dbReference type="EMBL" id="KZB95336.1"/>
    </source>
</evidence>
<dbReference type="SMART" id="SM00318">
    <property type="entry name" value="SNc"/>
    <property type="match status" value="1"/>
</dbReference>
<dbReference type="SUPFAM" id="SSF50199">
    <property type="entry name" value="Staphylococcal nuclease"/>
    <property type="match status" value="1"/>
</dbReference>
<organism evidence="1 2">
    <name type="scientific">Sphingomonas melonis TY</name>
    <dbReference type="NCBI Taxonomy" id="621456"/>
    <lineage>
        <taxon>Bacteria</taxon>
        <taxon>Pseudomonadati</taxon>
        <taxon>Pseudomonadota</taxon>
        <taxon>Alphaproteobacteria</taxon>
        <taxon>Sphingomonadales</taxon>
        <taxon>Sphingomonadaceae</taxon>
        <taxon>Sphingomonas</taxon>
    </lineage>
</organism>
<protein>
    <submittedName>
        <fullName evidence="1">Nuclease</fullName>
    </submittedName>
</protein>
<sequence length="128" mass="13968">MAPLIALAWVTLAVPCHAIDGDTIKCGTERIRLLGIDAPEMPGHCRRGRVCVEGDPYASKDALAAMLKGKVRIDRVGYDHYGRTLALVEAGGHNIACMALEEGIATYKAWYDNEGRIRQACKRSSARQ</sequence>
<dbReference type="EMBL" id="LQCK02000012">
    <property type="protein sequence ID" value="KZB95336.1"/>
    <property type="molecule type" value="Genomic_DNA"/>
</dbReference>
<reference evidence="1" key="1">
    <citation type="submission" date="2016-03" db="EMBL/GenBank/DDBJ databases">
        <title>Sphingomonas melonis TY, whole genome shotgun sequencing.</title>
        <authorList>
            <person name="Wang H."/>
            <person name="Zhu P."/>
        </authorList>
    </citation>
    <scope>NUCLEOTIDE SEQUENCE [LARGE SCALE GENOMIC DNA]</scope>
    <source>
        <strain evidence="1">TY</strain>
    </source>
</reference>
<evidence type="ECO:0000313" key="2">
    <source>
        <dbReference type="Proteomes" id="UP000078460"/>
    </source>
</evidence>
<dbReference type="RefSeq" id="WP_017980576.1">
    <property type="nucleotide sequence ID" value="NZ_CP017578.1"/>
</dbReference>